<reference evidence="1" key="1">
    <citation type="submission" date="2014-11" db="EMBL/GenBank/DDBJ databases">
        <authorList>
            <person name="Amaro Gonzalez C."/>
        </authorList>
    </citation>
    <scope>NUCLEOTIDE SEQUENCE</scope>
</reference>
<name>A0A0E9TMR5_ANGAN</name>
<reference evidence="1" key="2">
    <citation type="journal article" date="2015" name="Fish Shellfish Immunol.">
        <title>Early steps in the European eel (Anguilla anguilla)-Vibrio vulnificus interaction in the gills: Role of the RtxA13 toxin.</title>
        <authorList>
            <person name="Callol A."/>
            <person name="Pajuelo D."/>
            <person name="Ebbesson L."/>
            <person name="Teles M."/>
            <person name="MacKenzie S."/>
            <person name="Amaro C."/>
        </authorList>
    </citation>
    <scope>NUCLEOTIDE SEQUENCE</scope>
</reference>
<proteinExistence type="predicted"/>
<sequence length="19" mass="2279">MSRRWIRAGHTSRISYSTI</sequence>
<evidence type="ECO:0000313" key="1">
    <source>
        <dbReference type="EMBL" id="JAH54175.1"/>
    </source>
</evidence>
<organism evidence="1">
    <name type="scientific">Anguilla anguilla</name>
    <name type="common">European freshwater eel</name>
    <name type="synonym">Muraena anguilla</name>
    <dbReference type="NCBI Taxonomy" id="7936"/>
    <lineage>
        <taxon>Eukaryota</taxon>
        <taxon>Metazoa</taxon>
        <taxon>Chordata</taxon>
        <taxon>Craniata</taxon>
        <taxon>Vertebrata</taxon>
        <taxon>Euteleostomi</taxon>
        <taxon>Actinopterygii</taxon>
        <taxon>Neopterygii</taxon>
        <taxon>Teleostei</taxon>
        <taxon>Anguilliformes</taxon>
        <taxon>Anguillidae</taxon>
        <taxon>Anguilla</taxon>
    </lineage>
</organism>
<dbReference type="AlphaFoldDB" id="A0A0E9TMR5"/>
<protein>
    <submittedName>
        <fullName evidence="1">Uncharacterized protein</fullName>
    </submittedName>
</protein>
<dbReference type="EMBL" id="GBXM01054402">
    <property type="protein sequence ID" value="JAH54175.1"/>
    <property type="molecule type" value="Transcribed_RNA"/>
</dbReference>
<accession>A0A0E9TMR5</accession>